<reference evidence="1 2" key="1">
    <citation type="journal article" date="2013" name="BMC Genomics">
        <title>The miniature genome of a carnivorous plant Genlisea aurea contains a low number of genes and short non-coding sequences.</title>
        <authorList>
            <person name="Leushkin E.V."/>
            <person name="Sutormin R.A."/>
            <person name="Nabieva E.R."/>
            <person name="Penin A.A."/>
            <person name="Kondrashov A.S."/>
            <person name="Logacheva M.D."/>
        </authorList>
    </citation>
    <scope>NUCLEOTIDE SEQUENCE [LARGE SCALE GENOMIC DNA]</scope>
</reference>
<dbReference type="AlphaFoldDB" id="S8BZ45"/>
<protein>
    <submittedName>
        <fullName evidence="1">Uncharacterized protein</fullName>
    </submittedName>
</protein>
<evidence type="ECO:0000313" key="2">
    <source>
        <dbReference type="Proteomes" id="UP000015453"/>
    </source>
</evidence>
<comment type="caution">
    <text evidence="1">The sequence shown here is derived from an EMBL/GenBank/DDBJ whole genome shotgun (WGS) entry which is preliminary data.</text>
</comment>
<accession>S8BZ45</accession>
<gene>
    <name evidence="1" type="ORF">M569_17402</name>
</gene>
<dbReference type="Proteomes" id="UP000015453">
    <property type="component" value="Unassembled WGS sequence"/>
</dbReference>
<name>S8BZ45_9LAMI</name>
<keyword evidence="2" id="KW-1185">Reference proteome</keyword>
<evidence type="ECO:0000313" key="1">
    <source>
        <dbReference type="EMBL" id="EPS57416.1"/>
    </source>
</evidence>
<proteinExistence type="predicted"/>
<organism evidence="1 2">
    <name type="scientific">Genlisea aurea</name>
    <dbReference type="NCBI Taxonomy" id="192259"/>
    <lineage>
        <taxon>Eukaryota</taxon>
        <taxon>Viridiplantae</taxon>
        <taxon>Streptophyta</taxon>
        <taxon>Embryophyta</taxon>
        <taxon>Tracheophyta</taxon>
        <taxon>Spermatophyta</taxon>
        <taxon>Magnoliopsida</taxon>
        <taxon>eudicotyledons</taxon>
        <taxon>Gunneridae</taxon>
        <taxon>Pentapetalae</taxon>
        <taxon>asterids</taxon>
        <taxon>lamiids</taxon>
        <taxon>Lamiales</taxon>
        <taxon>Lentibulariaceae</taxon>
        <taxon>Genlisea</taxon>
    </lineage>
</organism>
<dbReference type="EMBL" id="AUSU01010251">
    <property type="protein sequence ID" value="EPS57416.1"/>
    <property type="molecule type" value="Genomic_DNA"/>
</dbReference>
<sequence length="53" mass="5595">MVAMSEEHFVTFNKVPLTSVAMEYADGSPGANVSAGAVRIIQLGKAVEPQKFA</sequence>